<organism evidence="2 3">
    <name type="scientific">Paenibacillus albicereus</name>
    <dbReference type="NCBI Taxonomy" id="2726185"/>
    <lineage>
        <taxon>Bacteria</taxon>
        <taxon>Bacillati</taxon>
        <taxon>Bacillota</taxon>
        <taxon>Bacilli</taxon>
        <taxon>Bacillales</taxon>
        <taxon>Paenibacillaceae</taxon>
        <taxon>Paenibacillus</taxon>
    </lineage>
</organism>
<dbReference type="EMBL" id="CP051428">
    <property type="protein sequence ID" value="QJC51114.1"/>
    <property type="molecule type" value="Genomic_DNA"/>
</dbReference>
<evidence type="ECO:0000256" key="1">
    <source>
        <dbReference type="SAM" id="Phobius"/>
    </source>
</evidence>
<dbReference type="InterPro" id="IPR002760">
    <property type="entry name" value="O_anti_polymase"/>
</dbReference>
<feature type="transmembrane region" description="Helical" evidence="1">
    <location>
        <begin position="179"/>
        <end position="200"/>
    </location>
</feature>
<feature type="transmembrane region" description="Helical" evidence="1">
    <location>
        <begin position="371"/>
        <end position="393"/>
    </location>
</feature>
<evidence type="ECO:0000313" key="3">
    <source>
        <dbReference type="Proteomes" id="UP000502136"/>
    </source>
</evidence>
<feature type="transmembrane region" description="Helical" evidence="1">
    <location>
        <begin position="12"/>
        <end position="33"/>
    </location>
</feature>
<accession>A0A6H2GUL3</accession>
<dbReference type="NCBIfam" id="TIGR04370">
    <property type="entry name" value="glyco_rpt_poly"/>
    <property type="match status" value="1"/>
</dbReference>
<name>A0A6H2GUL3_9BACL</name>
<dbReference type="Proteomes" id="UP000502136">
    <property type="component" value="Chromosome"/>
</dbReference>
<proteinExistence type="predicted"/>
<reference evidence="2 3" key="1">
    <citation type="submission" date="2020-04" db="EMBL/GenBank/DDBJ databases">
        <title>Novel Paenibacillus strain UniB2 isolated from commercial digestive syrup.</title>
        <authorList>
            <person name="Thorat V."/>
            <person name="Kirdat K."/>
            <person name="Tiwarekar B."/>
            <person name="Yadav A."/>
        </authorList>
    </citation>
    <scope>NUCLEOTIDE SEQUENCE [LARGE SCALE GENOMIC DNA]</scope>
    <source>
        <strain evidence="2 3">UniB2</strain>
    </source>
</reference>
<gene>
    <name evidence="2" type="ORF">HGI30_05755</name>
</gene>
<feature type="transmembrane region" description="Helical" evidence="1">
    <location>
        <begin position="431"/>
        <end position="448"/>
    </location>
</feature>
<keyword evidence="1" id="KW-0812">Transmembrane</keyword>
<feature type="transmembrane region" description="Helical" evidence="1">
    <location>
        <begin position="101"/>
        <end position="122"/>
    </location>
</feature>
<protein>
    <submittedName>
        <fullName evidence="2">O-antigen polysaccharide polymerase Wzy</fullName>
    </submittedName>
</protein>
<keyword evidence="1" id="KW-0472">Membrane</keyword>
<feature type="transmembrane region" description="Helical" evidence="1">
    <location>
        <begin position="68"/>
        <end position="86"/>
    </location>
</feature>
<dbReference type="AlphaFoldDB" id="A0A6H2GUL3"/>
<feature type="transmembrane region" description="Helical" evidence="1">
    <location>
        <begin position="405"/>
        <end position="425"/>
    </location>
</feature>
<feature type="transmembrane region" description="Helical" evidence="1">
    <location>
        <begin position="212"/>
        <end position="241"/>
    </location>
</feature>
<keyword evidence="1" id="KW-1133">Transmembrane helix</keyword>
<keyword evidence="3" id="KW-1185">Reference proteome</keyword>
<dbReference type="RefSeq" id="WP_168906768.1">
    <property type="nucleotide sequence ID" value="NZ_CP051428.1"/>
</dbReference>
<sequence>MTEKVKSGGRSSGLIAVVIFVSILSMLTAEAIAGSPLQSILILFVLLSLAVTIFGVTKGIMTRKFIDFMSPYILFPMMYLIIYAPGTNEVLNTNPELGSKLLTLVILGFVMFLLGAFMASSLFLKSPERGTLNDSRTNYKKVIKLFYVIGGMFMLLYWAKSGGPPILHSDLENSRVASLSGNGIPFHMSLLMSVAIWFLFIKTEKFTFKKSFIPLFMTILLLMSTGWRSTAVALIFVALAIYHYKRPISLGRLGGIGALIISLIAGLGLLRIRSSNSKFVLNDMMAQGDYFGAFIQYLYNYPVVFGKDILSAVISQLPNSAMPLQYGKTFFWNFQTMIPGNDAQPFDFILKVALRRGFDGGGLPPTLLGDLYINFSTAGIVLGMLILGFIWSMLHHLLLRNKSNILGLIAAITIYFLSVSIRGGIENVTLMTTWLCGSAVLIFALAYYPQNEKAKALVGKQKIEQLRLNRYGIKTQSLEQPLK</sequence>
<feature type="transmembrane region" description="Helical" evidence="1">
    <location>
        <begin position="39"/>
        <end position="56"/>
    </location>
</feature>
<dbReference type="KEGG" id="palr:HGI30_05755"/>
<feature type="transmembrane region" description="Helical" evidence="1">
    <location>
        <begin position="142"/>
        <end position="159"/>
    </location>
</feature>
<feature type="transmembrane region" description="Helical" evidence="1">
    <location>
        <begin position="253"/>
        <end position="272"/>
    </location>
</feature>
<evidence type="ECO:0000313" key="2">
    <source>
        <dbReference type="EMBL" id="QJC51114.1"/>
    </source>
</evidence>
<dbReference type="Pfam" id="PF01901">
    <property type="entry name" value="O_anti_polymase"/>
    <property type="match status" value="1"/>
</dbReference>